<dbReference type="InterPro" id="IPR032466">
    <property type="entry name" value="Metal_Hydrolase"/>
</dbReference>
<dbReference type="Gene3D" id="3.20.20.140">
    <property type="entry name" value="Metal-dependent hydrolases"/>
    <property type="match status" value="1"/>
</dbReference>
<accession>A0ABT4QBD4</accession>
<dbReference type="RefSeq" id="WP_269882730.1">
    <property type="nucleotide sequence ID" value="NZ_JAQAGZ010000011.1"/>
</dbReference>
<organism evidence="1 2">
    <name type="scientific">Paenibacillus gyeongsangnamensis</name>
    <dbReference type="NCBI Taxonomy" id="3388067"/>
    <lineage>
        <taxon>Bacteria</taxon>
        <taxon>Bacillati</taxon>
        <taxon>Bacillota</taxon>
        <taxon>Bacilli</taxon>
        <taxon>Bacillales</taxon>
        <taxon>Paenibacillaceae</taxon>
        <taxon>Paenibacillus</taxon>
    </lineage>
</organism>
<keyword evidence="2" id="KW-1185">Reference proteome</keyword>
<dbReference type="EMBL" id="JAQAGZ010000011">
    <property type="protein sequence ID" value="MCZ8514203.1"/>
    <property type="molecule type" value="Genomic_DNA"/>
</dbReference>
<dbReference type="Proteomes" id="UP001527882">
    <property type="component" value="Unassembled WGS sequence"/>
</dbReference>
<dbReference type="SUPFAM" id="SSF51556">
    <property type="entry name" value="Metallo-dependent hydrolases"/>
    <property type="match status" value="1"/>
</dbReference>
<dbReference type="Gene3D" id="1.10.2020.10">
    <property type="entry name" value="uronate isomerase, domain 2, chain A"/>
    <property type="match status" value="1"/>
</dbReference>
<gene>
    <name evidence="1" type="ORF">O9H85_17565</name>
</gene>
<evidence type="ECO:0000313" key="1">
    <source>
        <dbReference type="EMBL" id="MCZ8514203.1"/>
    </source>
</evidence>
<dbReference type="GO" id="GO:0016853">
    <property type="term" value="F:isomerase activity"/>
    <property type="evidence" value="ECO:0007669"/>
    <property type="project" value="UniProtKB-KW"/>
</dbReference>
<comment type="caution">
    <text evidence="1">The sequence shown here is derived from an EMBL/GenBank/DDBJ whole genome shotgun (WGS) entry which is preliminary data.</text>
</comment>
<protein>
    <submittedName>
        <fullName evidence="1">Glucuronate isomerase</fullName>
    </submittedName>
</protein>
<sequence>MESKLSFMEEIDQLDVLDTHTHLVGDRLAAKDFWEIAHYFWLNREMQAAGYPANAQELPENERIGAFLSAYQGSRNTLMNWVLTRIFQELYGIDLKDERSVLEADEAVKASHARSDWAQQAADQMQIRGFVTNIPEHAAFQGMRRNALVIPRIDGRINEWTRRIHRSTGRPFEFEAVGAELDELLASFTQKGYPGIMTTLPRYGSSANRVDGVRADSEPDEILMAIMHAISGSAERRGLFVQLFLGVERSWCGEAVPANDSERILKIAGLFDKYHCPFELVVASELNNLDVVQAAWNFPNVSVGGMWWFNFRASTYRDAMQYRLEAIPSMKSSIIASDARCIEWSYGKIRLVKRLLGEFLYERMASGWIDKELALQVAKNWLHDSAAERYRFYKS</sequence>
<name>A0ABT4QBD4_9BACL</name>
<keyword evidence="1" id="KW-0413">Isomerase</keyword>
<reference evidence="1 2" key="1">
    <citation type="submission" date="2022-12" db="EMBL/GenBank/DDBJ databases">
        <title>Draft genome sequence of Paenibacillus sp. dW9.</title>
        <authorList>
            <person name="Choi E.-W."/>
            <person name="Kim D.-U."/>
        </authorList>
    </citation>
    <scope>NUCLEOTIDE SEQUENCE [LARGE SCALE GENOMIC DNA]</scope>
    <source>
        <strain evidence="2">dW9</strain>
    </source>
</reference>
<proteinExistence type="predicted"/>
<evidence type="ECO:0000313" key="2">
    <source>
        <dbReference type="Proteomes" id="UP001527882"/>
    </source>
</evidence>